<dbReference type="InterPro" id="IPR007296">
    <property type="entry name" value="DUF403"/>
</dbReference>
<feature type="domain" description="DUF403" evidence="1">
    <location>
        <begin position="1"/>
        <end position="334"/>
    </location>
</feature>
<organism evidence="2 3">
    <name type="scientific">Paenibacillus plantiphilus</name>
    <dbReference type="NCBI Taxonomy" id="2905650"/>
    <lineage>
        <taxon>Bacteria</taxon>
        <taxon>Bacillati</taxon>
        <taxon>Bacillota</taxon>
        <taxon>Bacilli</taxon>
        <taxon>Bacillales</taxon>
        <taxon>Paenibacillaceae</taxon>
        <taxon>Paenibacillus</taxon>
    </lineage>
</organism>
<proteinExistence type="predicted"/>
<dbReference type="EMBL" id="CAKMMF010000001">
    <property type="protein sequence ID" value="CAH1189929.1"/>
    <property type="molecule type" value="Genomic_DNA"/>
</dbReference>
<name>A0ABM9BL31_9BACL</name>
<dbReference type="PANTHER" id="PTHR34595">
    <property type="entry name" value="BLR5612 PROTEIN"/>
    <property type="match status" value="1"/>
</dbReference>
<keyword evidence="3" id="KW-1185">Reference proteome</keyword>
<dbReference type="Proteomes" id="UP000838686">
    <property type="component" value="Unassembled WGS sequence"/>
</dbReference>
<dbReference type="PANTHER" id="PTHR34595:SF7">
    <property type="entry name" value="SLL1039 PROTEIN"/>
    <property type="match status" value="1"/>
</dbReference>
<reference evidence="2" key="1">
    <citation type="submission" date="2022-01" db="EMBL/GenBank/DDBJ databases">
        <authorList>
            <person name="Criscuolo A."/>
        </authorList>
    </citation>
    <scope>NUCLEOTIDE SEQUENCE</scope>
    <source>
        <strain evidence="2">CIP111893</strain>
    </source>
</reference>
<dbReference type="RefSeq" id="WP_236338189.1">
    <property type="nucleotide sequence ID" value="NZ_CAKMMF010000001.1"/>
</dbReference>
<dbReference type="InterPro" id="IPR051680">
    <property type="entry name" value="ATP-dep_Glu-Cys_Ligase-2"/>
</dbReference>
<dbReference type="Pfam" id="PF04168">
    <property type="entry name" value="Alpha-E"/>
    <property type="match status" value="1"/>
</dbReference>
<comment type="caution">
    <text evidence="2">The sequence shown here is derived from an EMBL/GenBank/DDBJ whole genome shotgun (WGS) entry which is preliminary data.</text>
</comment>
<evidence type="ECO:0000259" key="1">
    <source>
        <dbReference type="Pfam" id="PF04168"/>
    </source>
</evidence>
<sequence length="341" mass="38662">MLNRNAEALFWIGRYMERAENHARLINVHYHLQSEGISAGVLQAGANADANADASPGTMCKWERIVDALGSRSVYEGQHDSYKESDVVHYVTLDRDNPNSLVVCVNHARGNVRTLREKLPSELWDVTNGLYLWLREKGTIDFSRESAHQFFGRIKEWTALFQGVCQSVMPRENEWHFIECGRYLERTENTLRILQSISPHGSITDNKAADEAELVYPLLQAVLKSVSGYQAFRRYYADGVSLDAIIEFLVLNTVFPRSVHYALHAMDEHLRGIELLDKGLRTAHDRIIRQVGKLKAELACLEGEELSLDSEREVTKHLLQSTQQLGITFAGTFFRVGEVSA</sequence>
<accession>A0ABM9BL31</accession>
<evidence type="ECO:0000313" key="3">
    <source>
        <dbReference type="Proteomes" id="UP000838686"/>
    </source>
</evidence>
<protein>
    <recommendedName>
        <fullName evidence="1">DUF403 domain-containing protein</fullName>
    </recommendedName>
</protein>
<evidence type="ECO:0000313" key="2">
    <source>
        <dbReference type="EMBL" id="CAH1189929.1"/>
    </source>
</evidence>
<gene>
    <name evidence="2" type="ORF">PAECIP111893_00027</name>
</gene>